<keyword evidence="3 4" id="KW-0418">Kinase</keyword>
<feature type="domain" description="Aspartate/glutamate/uridylate kinase" evidence="5">
    <location>
        <begin position="9"/>
        <end position="298"/>
    </location>
</feature>
<dbReference type="Pfam" id="PF00696">
    <property type="entry name" value="AA_kinase"/>
    <property type="match status" value="1"/>
</dbReference>
<dbReference type="InterPro" id="IPR036393">
    <property type="entry name" value="AceGlu_kinase-like_sf"/>
</dbReference>
<dbReference type="AlphaFoldDB" id="A0A517QB16"/>
<evidence type="ECO:0000256" key="4">
    <source>
        <dbReference type="PIRNR" id="PIRNR000723"/>
    </source>
</evidence>
<dbReference type="SUPFAM" id="SSF53633">
    <property type="entry name" value="Carbamate kinase-like"/>
    <property type="match status" value="1"/>
</dbReference>
<dbReference type="Proteomes" id="UP000315647">
    <property type="component" value="Chromosome"/>
</dbReference>
<organism evidence="6 7">
    <name type="scientific">Gimesia panareensis</name>
    <dbReference type="NCBI Taxonomy" id="2527978"/>
    <lineage>
        <taxon>Bacteria</taxon>
        <taxon>Pseudomonadati</taxon>
        <taxon>Planctomycetota</taxon>
        <taxon>Planctomycetia</taxon>
        <taxon>Planctomycetales</taxon>
        <taxon>Planctomycetaceae</taxon>
        <taxon>Gimesia</taxon>
    </lineage>
</organism>
<dbReference type="PANTHER" id="PTHR30409">
    <property type="entry name" value="CARBAMATE KINASE"/>
    <property type="match status" value="1"/>
</dbReference>
<dbReference type="PIRSF" id="PIRSF000723">
    <property type="entry name" value="Carbamate_kin"/>
    <property type="match status" value="1"/>
</dbReference>
<reference evidence="6 7" key="1">
    <citation type="submission" date="2019-03" db="EMBL/GenBank/DDBJ databases">
        <title>Deep-cultivation of Planctomycetes and their phenomic and genomic characterization uncovers novel biology.</title>
        <authorList>
            <person name="Wiegand S."/>
            <person name="Jogler M."/>
            <person name="Boedeker C."/>
            <person name="Pinto D."/>
            <person name="Vollmers J."/>
            <person name="Rivas-Marin E."/>
            <person name="Kohn T."/>
            <person name="Peeters S.H."/>
            <person name="Heuer A."/>
            <person name="Rast P."/>
            <person name="Oberbeckmann S."/>
            <person name="Bunk B."/>
            <person name="Jeske O."/>
            <person name="Meyerdierks A."/>
            <person name="Storesund J.E."/>
            <person name="Kallscheuer N."/>
            <person name="Luecker S."/>
            <person name="Lage O.M."/>
            <person name="Pohl T."/>
            <person name="Merkel B.J."/>
            <person name="Hornburger P."/>
            <person name="Mueller R.-W."/>
            <person name="Bruemmer F."/>
            <person name="Labrenz M."/>
            <person name="Spormann A.M."/>
            <person name="Op den Camp H."/>
            <person name="Overmann J."/>
            <person name="Amann R."/>
            <person name="Jetten M.S.M."/>
            <person name="Mascher T."/>
            <person name="Medema M.H."/>
            <person name="Devos D.P."/>
            <person name="Kaster A.-K."/>
            <person name="Ovreas L."/>
            <person name="Rohde M."/>
            <person name="Galperin M.Y."/>
            <person name="Jogler C."/>
        </authorList>
    </citation>
    <scope>NUCLEOTIDE SEQUENCE [LARGE SCALE GENOMIC DNA]</scope>
    <source>
        <strain evidence="6 7">Enr10</strain>
    </source>
</reference>
<protein>
    <recommendedName>
        <fullName evidence="4">Carbamate kinase</fullName>
    </recommendedName>
</protein>
<proteinExistence type="inferred from homology"/>
<dbReference type="PRINTS" id="PR01469">
    <property type="entry name" value="CARBMTKINASE"/>
</dbReference>
<comment type="similarity">
    <text evidence="1 4">Belongs to the carbamate kinase family.</text>
</comment>
<dbReference type="GO" id="GO:0008804">
    <property type="term" value="F:carbamate kinase activity"/>
    <property type="evidence" value="ECO:0007669"/>
    <property type="project" value="InterPro"/>
</dbReference>
<dbReference type="Gene3D" id="3.40.1160.10">
    <property type="entry name" value="Acetylglutamate kinase-like"/>
    <property type="match status" value="1"/>
</dbReference>
<dbReference type="InterPro" id="IPR001048">
    <property type="entry name" value="Asp/Glu/Uridylate_kinase"/>
</dbReference>
<gene>
    <name evidence="6" type="primary">arcC1</name>
    <name evidence="6" type="ORF">Enr10x_41670</name>
</gene>
<evidence type="ECO:0000256" key="1">
    <source>
        <dbReference type="ARBA" id="ARBA00011066"/>
    </source>
</evidence>
<dbReference type="NCBIfam" id="NF009007">
    <property type="entry name" value="PRK12352.1"/>
    <property type="match status" value="1"/>
</dbReference>
<accession>A0A517QB16</accession>
<dbReference type="EMBL" id="CP037421">
    <property type="protein sequence ID" value="QDT28821.1"/>
    <property type="molecule type" value="Genomic_DNA"/>
</dbReference>
<sequence length="322" mass="34611">MNGSASAERTIVALGGNAFAAPDVPLTMEHQFEFASKLFQSMTPLLADQRELIITHGNGPQVGQMLIRAEQARKAAYPLSLDVCVAESQGELGYVISQSLQNRFSELGITRSIAPLLTRVVVTADDPAFHNPTKPVGPWYAAEQIDEIRQRGYPLIEVPGKGFRRVVASPRPREILEVDSINALLESGAVVIAAGGGGTPVTRQSGHLQGIEAVIDKDLTSALLGILTDARLLLILTDVPCAYQDFNTPQQAPLGHLDITAARELLEQEHFAEGSMKPKIEAAIQFSNRPGTRTIICNREVLDQALSGQAGTIIELSSESTS</sequence>
<keyword evidence="7" id="KW-1185">Reference proteome</keyword>
<dbReference type="InterPro" id="IPR003964">
    <property type="entry name" value="Carb_kinase"/>
</dbReference>
<evidence type="ECO:0000313" key="6">
    <source>
        <dbReference type="EMBL" id="QDT28821.1"/>
    </source>
</evidence>
<dbReference type="RefSeq" id="WP_145451163.1">
    <property type="nucleotide sequence ID" value="NZ_CP037421.1"/>
</dbReference>
<dbReference type="GO" id="GO:0005829">
    <property type="term" value="C:cytosol"/>
    <property type="evidence" value="ECO:0007669"/>
    <property type="project" value="TreeGrafter"/>
</dbReference>
<dbReference type="PANTHER" id="PTHR30409:SF1">
    <property type="entry name" value="CARBAMATE KINASE-RELATED"/>
    <property type="match status" value="1"/>
</dbReference>
<keyword evidence="2 4" id="KW-0808">Transferase</keyword>
<dbReference type="CDD" id="cd04235">
    <property type="entry name" value="AAK_CK"/>
    <property type="match status" value="1"/>
</dbReference>
<evidence type="ECO:0000259" key="5">
    <source>
        <dbReference type="Pfam" id="PF00696"/>
    </source>
</evidence>
<evidence type="ECO:0000256" key="2">
    <source>
        <dbReference type="ARBA" id="ARBA00022679"/>
    </source>
</evidence>
<evidence type="ECO:0000313" key="7">
    <source>
        <dbReference type="Proteomes" id="UP000315647"/>
    </source>
</evidence>
<name>A0A517QB16_9PLAN</name>
<dbReference type="GO" id="GO:0019546">
    <property type="term" value="P:L-arginine deiminase pathway"/>
    <property type="evidence" value="ECO:0007669"/>
    <property type="project" value="TreeGrafter"/>
</dbReference>
<evidence type="ECO:0000256" key="3">
    <source>
        <dbReference type="ARBA" id="ARBA00022777"/>
    </source>
</evidence>